<keyword evidence="4 10" id="KW-1003">Cell membrane</keyword>
<organism evidence="12 13">
    <name type="scientific">Halarchaeum acidiphilum MH1-52-1</name>
    <dbReference type="NCBI Taxonomy" id="1261545"/>
    <lineage>
        <taxon>Archaea</taxon>
        <taxon>Methanobacteriati</taxon>
        <taxon>Methanobacteriota</taxon>
        <taxon>Stenosarchaea group</taxon>
        <taxon>Halobacteria</taxon>
        <taxon>Halobacteriales</taxon>
        <taxon>Halobacteriaceae</taxon>
    </lineage>
</organism>
<accession>U2YEV4</accession>
<comment type="subcellular location">
    <subcellularLocation>
        <location evidence="1 9">Cell membrane</location>
        <topology evidence="1 9">Multi-pass membrane protein</topology>
    </subcellularLocation>
</comment>
<dbReference type="CDD" id="cd06261">
    <property type="entry name" value="TM_PBP2"/>
    <property type="match status" value="1"/>
</dbReference>
<dbReference type="OrthoDB" id="301029at2157"/>
<comment type="similarity">
    <text evidence="2 10">Belongs to the binding-protein-dependent transport system permease family. CysTW subfamily.</text>
</comment>
<protein>
    <recommendedName>
        <fullName evidence="10">Phosphate transport system permease protein</fullName>
    </recommendedName>
</protein>
<evidence type="ECO:0000256" key="10">
    <source>
        <dbReference type="RuleBase" id="RU363054"/>
    </source>
</evidence>
<dbReference type="GO" id="GO:0005315">
    <property type="term" value="F:phosphate transmembrane transporter activity"/>
    <property type="evidence" value="ECO:0007669"/>
    <property type="project" value="InterPro"/>
</dbReference>
<dbReference type="PROSITE" id="PS50928">
    <property type="entry name" value="ABC_TM1"/>
    <property type="match status" value="1"/>
</dbReference>
<dbReference type="GO" id="GO:0006817">
    <property type="term" value="P:phosphate ion transport"/>
    <property type="evidence" value="ECO:0007669"/>
    <property type="project" value="UniProtKB-KW"/>
</dbReference>
<dbReference type="InterPro" id="IPR000515">
    <property type="entry name" value="MetI-like"/>
</dbReference>
<evidence type="ECO:0000313" key="12">
    <source>
        <dbReference type="EMBL" id="GAD52401.1"/>
    </source>
</evidence>
<dbReference type="InterPro" id="IPR051124">
    <property type="entry name" value="Phosphate_Transport_Permease"/>
</dbReference>
<feature type="transmembrane region" description="Helical" evidence="9">
    <location>
        <begin position="320"/>
        <end position="341"/>
    </location>
</feature>
<dbReference type="InterPro" id="IPR035906">
    <property type="entry name" value="MetI-like_sf"/>
</dbReference>
<dbReference type="SUPFAM" id="SSF161098">
    <property type="entry name" value="MetI-like"/>
    <property type="match status" value="1"/>
</dbReference>
<dbReference type="InterPro" id="IPR011864">
    <property type="entry name" value="Phosphate_PstC"/>
</dbReference>
<dbReference type="RefSeq" id="WP_020221466.1">
    <property type="nucleotide sequence ID" value="NZ_BANO01000064.1"/>
</dbReference>
<dbReference type="AlphaFoldDB" id="U2YEV4"/>
<dbReference type="NCBIfam" id="TIGR02138">
    <property type="entry name" value="phosphate_pstC"/>
    <property type="match status" value="1"/>
</dbReference>
<evidence type="ECO:0000256" key="5">
    <source>
        <dbReference type="ARBA" id="ARBA00022592"/>
    </source>
</evidence>
<name>U2YEV4_9EURY</name>
<feature type="transmembrane region" description="Helical" evidence="9">
    <location>
        <begin position="46"/>
        <end position="63"/>
    </location>
</feature>
<evidence type="ECO:0000256" key="4">
    <source>
        <dbReference type="ARBA" id="ARBA00022475"/>
    </source>
</evidence>
<evidence type="ECO:0000256" key="7">
    <source>
        <dbReference type="ARBA" id="ARBA00022989"/>
    </source>
</evidence>
<evidence type="ECO:0000256" key="2">
    <source>
        <dbReference type="ARBA" id="ARBA00007069"/>
    </source>
</evidence>
<keyword evidence="7 9" id="KW-1133">Transmembrane helix</keyword>
<feature type="transmembrane region" description="Helical" evidence="9">
    <location>
        <begin position="75"/>
        <end position="94"/>
    </location>
</feature>
<gene>
    <name evidence="12" type="ORF">MBEHAL_1161</name>
</gene>
<comment type="caution">
    <text evidence="12">The sequence shown here is derived from an EMBL/GenBank/DDBJ whole genome shotgun (WGS) entry which is preliminary data.</text>
</comment>
<evidence type="ECO:0000256" key="3">
    <source>
        <dbReference type="ARBA" id="ARBA00022448"/>
    </source>
</evidence>
<reference evidence="12 13" key="1">
    <citation type="submission" date="2013-09" db="EMBL/GenBank/DDBJ databases">
        <title>Whole genome sequencing of Halarchaeum acidiphilum strain MH1-52-1.</title>
        <authorList>
            <person name="Shimane Y."/>
            <person name="Minegishi H."/>
            <person name="Nishi S."/>
            <person name="Echigo A."/>
            <person name="Shuto A."/>
            <person name="Konishi M."/>
            <person name="Ito T."/>
            <person name="Ohkuma M."/>
            <person name="Ohta Y."/>
            <person name="Nagano Y."/>
            <person name="Tsubouchi T."/>
            <person name="Mori K."/>
            <person name="Usui K."/>
            <person name="Kamekura M."/>
            <person name="Usami R."/>
            <person name="Takaki Y."/>
            <person name="Hatada Y."/>
        </authorList>
    </citation>
    <scope>NUCLEOTIDE SEQUENCE [LARGE SCALE GENOMIC DNA]</scope>
    <source>
        <strain evidence="12 13">JCM 16109</strain>
    </source>
</reference>
<evidence type="ECO:0000259" key="11">
    <source>
        <dbReference type="PROSITE" id="PS50928"/>
    </source>
</evidence>
<dbReference type="eggNOG" id="arCOG00167">
    <property type="taxonomic scope" value="Archaea"/>
</dbReference>
<keyword evidence="3 9" id="KW-0813">Transport</keyword>
<comment type="function">
    <text evidence="10">Part of the binding-protein-dependent transport system for phosphate; probably responsible for the translocation of the substrate across the membrane.</text>
</comment>
<evidence type="ECO:0000313" key="13">
    <source>
        <dbReference type="Proteomes" id="UP000016986"/>
    </source>
</evidence>
<dbReference type="GO" id="GO:0005886">
    <property type="term" value="C:plasma membrane"/>
    <property type="evidence" value="ECO:0007669"/>
    <property type="project" value="UniProtKB-SubCell"/>
</dbReference>
<evidence type="ECO:0000256" key="8">
    <source>
        <dbReference type="ARBA" id="ARBA00023136"/>
    </source>
</evidence>
<keyword evidence="5 10" id="KW-0592">Phosphate transport</keyword>
<keyword evidence="13" id="KW-1185">Reference proteome</keyword>
<evidence type="ECO:0000256" key="6">
    <source>
        <dbReference type="ARBA" id="ARBA00022692"/>
    </source>
</evidence>
<feature type="transmembrane region" description="Helical" evidence="9">
    <location>
        <begin position="164"/>
        <end position="183"/>
    </location>
</feature>
<evidence type="ECO:0000256" key="1">
    <source>
        <dbReference type="ARBA" id="ARBA00004651"/>
    </source>
</evidence>
<dbReference type="EMBL" id="BATA01000022">
    <property type="protein sequence ID" value="GAD52401.1"/>
    <property type="molecule type" value="Genomic_DNA"/>
</dbReference>
<dbReference type="Pfam" id="PF00528">
    <property type="entry name" value="BPD_transp_1"/>
    <property type="match status" value="1"/>
</dbReference>
<keyword evidence="6 9" id="KW-0812">Transmembrane</keyword>
<feature type="transmembrane region" description="Helical" evidence="9">
    <location>
        <begin position="127"/>
        <end position="152"/>
    </location>
</feature>
<dbReference type="Proteomes" id="UP000016986">
    <property type="component" value="Unassembled WGS sequence"/>
</dbReference>
<dbReference type="PANTHER" id="PTHR30425:SF1">
    <property type="entry name" value="PHOSPHATE TRANSPORT SYSTEM PERMEASE PROTEIN PSTC"/>
    <property type="match status" value="1"/>
</dbReference>
<dbReference type="PANTHER" id="PTHR30425">
    <property type="entry name" value="PHOSPHATE TRANSPORT SYSTEM PERMEASE PROTEIN PST"/>
    <property type="match status" value="1"/>
</dbReference>
<feature type="domain" description="ABC transmembrane type-1" evidence="11">
    <location>
        <begin position="128"/>
        <end position="342"/>
    </location>
</feature>
<evidence type="ECO:0000256" key="9">
    <source>
        <dbReference type="RuleBase" id="RU363032"/>
    </source>
</evidence>
<feature type="transmembrane region" description="Helical" evidence="9">
    <location>
        <begin position="252"/>
        <end position="273"/>
    </location>
</feature>
<proteinExistence type="inferred from homology"/>
<feature type="transmembrane region" description="Helical" evidence="9">
    <location>
        <begin position="195"/>
        <end position="216"/>
    </location>
</feature>
<sequence length="357" mass="37452">MISSIRPYRSRLDALSERATDEVVAGAIGALSVVAFGALFLALPTYSVFPVVTFALAAAYGWYRNQGATAKSLTFLATASTVIILGLIVVYLLWKSLLVFRIMGLDLFRLASPFWETSKRTFALTPMIWGTVVTTLIATCVAGPLGIAGAIFIAEMAPPRARGVVKPAVEMLAGIPSIVYGFIGFNVVNPAMSDYLGLVSLGSLFAVGLVIGVMALPTVVSVAEDAVTAVPDEMTDGALALGTTDWQSIKSVVIPASFSGLSAAVLLGIGRAVGETMAATVMLGHNQALPDPLYDVFANTETLTTLIASQYGNAITRDDFMSALFAAGVVLFVTVLCLSLLSRYIEARMQSTLGGST</sequence>
<dbReference type="Gene3D" id="1.10.3720.10">
    <property type="entry name" value="MetI-like"/>
    <property type="match status" value="1"/>
</dbReference>
<keyword evidence="8 9" id="KW-0472">Membrane</keyword>